<name>A0A1J0GCQ2_9CLOT</name>
<dbReference type="SUPFAM" id="SSF55008">
    <property type="entry name" value="HMA, heavy metal-associated domain"/>
    <property type="match status" value="1"/>
</dbReference>
<gene>
    <name evidence="2" type="ORF">A7L45_00630</name>
</gene>
<dbReference type="RefSeq" id="WP_071610974.1">
    <property type="nucleotide sequence ID" value="NZ_CP015756.1"/>
</dbReference>
<evidence type="ECO:0000313" key="2">
    <source>
        <dbReference type="EMBL" id="APC38678.1"/>
    </source>
</evidence>
<dbReference type="AlphaFoldDB" id="A0A1J0GCQ2"/>
<protein>
    <submittedName>
        <fullName evidence="2">Ferredoxin</fullName>
    </submittedName>
</protein>
<reference evidence="3" key="1">
    <citation type="journal article" date="2016" name="Front. Microbiol.">
        <title>Complete Genome Sequence of Clostridium estertheticum DSM 8809, a Microbe Identified in Spoiled Vacuum Packed Beef.</title>
        <authorList>
            <person name="Yu Z."/>
            <person name="Gunn L."/>
            <person name="Brennan E."/>
            <person name="Reid R."/>
            <person name="Wall P.G."/>
            <person name="Gaora O.P."/>
            <person name="Hurley D."/>
            <person name="Bolton D."/>
            <person name="Fanning S."/>
        </authorList>
    </citation>
    <scope>NUCLEOTIDE SEQUENCE [LARGE SCALE GENOMIC DNA]</scope>
    <source>
        <strain evidence="3">DSM 8809</strain>
    </source>
</reference>
<dbReference type="InterPro" id="IPR006121">
    <property type="entry name" value="HMA_dom"/>
</dbReference>
<dbReference type="OrthoDB" id="1932203at2"/>
<dbReference type="Proteomes" id="UP000182569">
    <property type="component" value="Chromosome"/>
</dbReference>
<dbReference type="GO" id="GO:0046872">
    <property type="term" value="F:metal ion binding"/>
    <property type="evidence" value="ECO:0007669"/>
    <property type="project" value="InterPro"/>
</dbReference>
<sequence length="67" mass="7398">MKSVIKVCNMNTSEDISNVNLAISNNQGVIACQINIQSKQVEIIYDDYFITADNLIESIEEAGYAVV</sequence>
<feature type="domain" description="HMA" evidence="1">
    <location>
        <begin position="1"/>
        <end position="67"/>
    </location>
</feature>
<organism evidence="2 3">
    <name type="scientific">Clostridium estertheticum subsp. estertheticum</name>
    <dbReference type="NCBI Taxonomy" id="1552"/>
    <lineage>
        <taxon>Bacteria</taxon>
        <taxon>Bacillati</taxon>
        <taxon>Bacillota</taxon>
        <taxon>Clostridia</taxon>
        <taxon>Eubacteriales</taxon>
        <taxon>Clostridiaceae</taxon>
        <taxon>Clostridium</taxon>
    </lineage>
</organism>
<dbReference type="InterPro" id="IPR036163">
    <property type="entry name" value="HMA_dom_sf"/>
</dbReference>
<dbReference type="KEGG" id="ceu:A7L45_00630"/>
<dbReference type="PROSITE" id="PS51257">
    <property type="entry name" value="PROKAR_LIPOPROTEIN"/>
    <property type="match status" value="1"/>
</dbReference>
<dbReference type="STRING" id="1552.A7L45_00630"/>
<dbReference type="Gene3D" id="3.30.70.100">
    <property type="match status" value="1"/>
</dbReference>
<keyword evidence="3" id="KW-1185">Reference proteome</keyword>
<evidence type="ECO:0000259" key="1">
    <source>
        <dbReference type="PROSITE" id="PS50846"/>
    </source>
</evidence>
<dbReference type="EMBL" id="CP015756">
    <property type="protein sequence ID" value="APC38678.1"/>
    <property type="molecule type" value="Genomic_DNA"/>
</dbReference>
<dbReference type="PROSITE" id="PS50846">
    <property type="entry name" value="HMA_2"/>
    <property type="match status" value="1"/>
</dbReference>
<evidence type="ECO:0000313" key="3">
    <source>
        <dbReference type="Proteomes" id="UP000182569"/>
    </source>
</evidence>
<accession>A0A1J0GCQ2</accession>
<proteinExistence type="predicted"/>